<comment type="subcellular location">
    <subcellularLocation>
        <location evidence="1">Membrane</location>
    </subcellularLocation>
</comment>
<organism evidence="4">
    <name type="scientific">hydrothermal vent metagenome</name>
    <dbReference type="NCBI Taxonomy" id="652676"/>
    <lineage>
        <taxon>unclassified sequences</taxon>
        <taxon>metagenomes</taxon>
        <taxon>ecological metagenomes</taxon>
    </lineage>
</organism>
<dbReference type="AlphaFoldDB" id="A0A3B0SV29"/>
<dbReference type="GO" id="GO:0019867">
    <property type="term" value="C:outer membrane"/>
    <property type="evidence" value="ECO:0007669"/>
    <property type="project" value="InterPro"/>
</dbReference>
<dbReference type="Gene3D" id="3.10.20.310">
    <property type="entry name" value="membrane protein fhac"/>
    <property type="match status" value="1"/>
</dbReference>
<gene>
    <name evidence="4" type="ORF">MNBD_ALPHA05-938</name>
</gene>
<evidence type="ECO:0000256" key="1">
    <source>
        <dbReference type="ARBA" id="ARBA00004370"/>
    </source>
</evidence>
<dbReference type="PANTHER" id="PTHR12815:SF42">
    <property type="entry name" value="BACTERIAL SURFACE ANTIGEN (D15) DOMAIN-CONTAINING PROTEIN"/>
    <property type="match status" value="1"/>
</dbReference>
<dbReference type="InterPro" id="IPR039910">
    <property type="entry name" value="D15-like"/>
</dbReference>
<dbReference type="PANTHER" id="PTHR12815">
    <property type="entry name" value="SORTING AND ASSEMBLY MACHINERY SAMM50 PROTEIN FAMILY MEMBER"/>
    <property type="match status" value="1"/>
</dbReference>
<dbReference type="Pfam" id="PF01103">
    <property type="entry name" value="Omp85"/>
    <property type="match status" value="1"/>
</dbReference>
<proteinExistence type="predicted"/>
<dbReference type="EMBL" id="UOEH01000505">
    <property type="protein sequence ID" value="VAW06162.1"/>
    <property type="molecule type" value="Genomic_DNA"/>
</dbReference>
<protein>
    <submittedName>
        <fullName evidence="4">Outer membrane component of TAM transport system</fullName>
    </submittedName>
</protein>
<dbReference type="InterPro" id="IPR000184">
    <property type="entry name" value="Bac_surfAg_D15"/>
</dbReference>
<reference evidence="4" key="1">
    <citation type="submission" date="2018-06" db="EMBL/GenBank/DDBJ databases">
        <authorList>
            <person name="Zhirakovskaya E."/>
        </authorList>
    </citation>
    <scope>NUCLEOTIDE SEQUENCE</scope>
</reference>
<feature type="domain" description="Bacterial surface antigen (D15)" evidence="3">
    <location>
        <begin position="304"/>
        <end position="592"/>
    </location>
</feature>
<accession>A0A3B0SV29</accession>
<evidence type="ECO:0000313" key="4">
    <source>
        <dbReference type="EMBL" id="VAW06162.1"/>
    </source>
</evidence>
<sequence length="592" mass="63735">MSASSSLRLSQFLILAAGFAGIVLSIGPAPAVAEQSYTVRFEGAPADLKDKLKLISTLEKGVRDYPTAAALRRAALRDIKALDDALQAAGYYNGRTSFELEPGVSDQKPVVVFTIETGAPFRIVEYEILYSDDGDGRPLSFKEAGITPDHSAAGADLRDAQRQFLNFLWESGYPAAEAANRRAIANLDENTAHAVFIFTSGPKARFGDIRTEGLEKTDPKFLSKLKTWELGDQYERSKIVSYRNRVAATGLFSTIEVAAGAPDDAGVAPIILNVEERARRTLGAGASFSTAEGPGGRLFFEHRNIFGKGENFRIDARGSSIEQSLDFSLNKPLPSLPGHAFSNFKFSNQTTEAFNARSIRVSGGIAKRWFGRKLETRGSVALETSNIVADGSEERTYLISVPLSVLWNSENDILGPTSGVRTGIVVTPYAGSQTFTQAKWTARSRVTFGKGDRFTLAGRGALGATFASAFDDLPLNKRFFAGGGGSVRGYGFQEAGPLDGENAPIGGRSLIEGAVELRGKVSSNIQLAGFIDTGSVSSSNLPDFNEKFFIGYGGGVRYLSTIGPVRLDVAFPLDKRESDRGYQLYIALGQPF</sequence>
<evidence type="ECO:0000259" key="3">
    <source>
        <dbReference type="Pfam" id="PF01103"/>
    </source>
</evidence>
<dbReference type="Gene3D" id="2.40.160.50">
    <property type="entry name" value="membrane protein fhac: a member of the omp85/tpsb transporter family"/>
    <property type="match status" value="1"/>
</dbReference>
<evidence type="ECO:0000256" key="2">
    <source>
        <dbReference type="ARBA" id="ARBA00023136"/>
    </source>
</evidence>
<name>A0A3B0SV29_9ZZZZ</name>
<keyword evidence="2" id="KW-0472">Membrane</keyword>